<gene>
    <name evidence="1" type="ORF">RPERSI_LOCUS10557</name>
</gene>
<organism evidence="1 2">
    <name type="scientific">Racocetra persica</name>
    <dbReference type="NCBI Taxonomy" id="160502"/>
    <lineage>
        <taxon>Eukaryota</taxon>
        <taxon>Fungi</taxon>
        <taxon>Fungi incertae sedis</taxon>
        <taxon>Mucoromycota</taxon>
        <taxon>Glomeromycotina</taxon>
        <taxon>Glomeromycetes</taxon>
        <taxon>Diversisporales</taxon>
        <taxon>Gigasporaceae</taxon>
        <taxon>Racocetra</taxon>
    </lineage>
</organism>
<evidence type="ECO:0000313" key="2">
    <source>
        <dbReference type="Proteomes" id="UP000789920"/>
    </source>
</evidence>
<sequence length="47" mass="5520">LKGNNQKNIKLVEDIKRLKNEIKNYKIVSTSISSETQKNNFSKHNFQ</sequence>
<protein>
    <submittedName>
        <fullName evidence="1">4752_t:CDS:1</fullName>
    </submittedName>
</protein>
<evidence type="ECO:0000313" key="1">
    <source>
        <dbReference type="EMBL" id="CAG8711257.1"/>
    </source>
</evidence>
<name>A0ACA9PII7_9GLOM</name>
<proteinExistence type="predicted"/>
<accession>A0ACA9PII7</accession>
<keyword evidence="2" id="KW-1185">Reference proteome</keyword>
<dbReference type="Proteomes" id="UP000789920">
    <property type="component" value="Unassembled WGS sequence"/>
</dbReference>
<reference evidence="1" key="1">
    <citation type="submission" date="2021-06" db="EMBL/GenBank/DDBJ databases">
        <authorList>
            <person name="Kallberg Y."/>
            <person name="Tangrot J."/>
            <person name="Rosling A."/>
        </authorList>
    </citation>
    <scope>NUCLEOTIDE SEQUENCE</scope>
    <source>
        <strain evidence="1">MA461A</strain>
    </source>
</reference>
<dbReference type="EMBL" id="CAJVQC010020999">
    <property type="protein sequence ID" value="CAG8711257.1"/>
    <property type="molecule type" value="Genomic_DNA"/>
</dbReference>
<feature type="non-terminal residue" evidence="1">
    <location>
        <position position="1"/>
    </location>
</feature>
<comment type="caution">
    <text evidence="1">The sequence shown here is derived from an EMBL/GenBank/DDBJ whole genome shotgun (WGS) entry which is preliminary data.</text>
</comment>